<dbReference type="GO" id="GO:0000160">
    <property type="term" value="P:phosphorelay signal transduction system"/>
    <property type="evidence" value="ECO:0007669"/>
    <property type="project" value="InterPro"/>
</dbReference>
<dbReference type="InterPro" id="IPR037522">
    <property type="entry name" value="HD_GYP_dom"/>
</dbReference>
<evidence type="ECO:0000256" key="1">
    <source>
        <dbReference type="PROSITE-ProRule" id="PRU00169"/>
    </source>
</evidence>
<proteinExistence type="predicted"/>
<dbReference type="Pfam" id="PF13487">
    <property type="entry name" value="HD_5"/>
    <property type="match status" value="1"/>
</dbReference>
<dbReference type="PROSITE" id="PS51832">
    <property type="entry name" value="HD_GYP"/>
    <property type="match status" value="1"/>
</dbReference>
<dbReference type="PROSITE" id="PS50110">
    <property type="entry name" value="RESPONSE_REGULATORY"/>
    <property type="match status" value="1"/>
</dbReference>
<evidence type="ECO:0000259" key="2">
    <source>
        <dbReference type="PROSITE" id="PS50110"/>
    </source>
</evidence>
<evidence type="ECO:0000313" key="5">
    <source>
        <dbReference type="Proteomes" id="UP001333710"/>
    </source>
</evidence>
<accession>A0AA48HKX5</accession>
<dbReference type="RefSeq" id="WP_338293108.1">
    <property type="nucleotide sequence ID" value="NZ_AP027272.1"/>
</dbReference>
<dbReference type="PANTHER" id="PTHR45228">
    <property type="entry name" value="CYCLIC DI-GMP PHOSPHODIESTERASE TM_0186-RELATED"/>
    <property type="match status" value="1"/>
</dbReference>
<dbReference type="EMBL" id="AP027272">
    <property type="protein sequence ID" value="BDX07119.1"/>
    <property type="molecule type" value="Genomic_DNA"/>
</dbReference>
<sequence>MTDKQPQWRILIVDDEPNNLQLLRQILKGKYQLSMATNGAQAIEIAQKVKPDLILLDIMMPELDGYQTCQKLKSSPTTHEIPVIFITAKTDVVDEKKGFDVGAVDYITKPVSGPIVQARVETHLSLYDQQRAMQIQVNLRTKELAESQKAAIHMLGEAGHYNDTDTGLHIWRMAAYAGLLAQKAGWKVSKAKQLEYAAPMHDTGKIGIPDAILKKPGKLNSEEWQIMKTHAQIGYDILSKSRTPLFQMAAEVALCHHEKWDGTGYPAGLSETDIPESARIVAIADVFDALTMKRPYKEAWPIAKAFEELKLGRGKHFDPNLVECFFDHQLEFLRVKEQWDVREQNGEKAF</sequence>
<feature type="domain" description="HD-GYP" evidence="3">
    <location>
        <begin position="144"/>
        <end position="341"/>
    </location>
</feature>
<dbReference type="InterPro" id="IPR052020">
    <property type="entry name" value="Cyclic_di-GMP/3'3'-cGAMP_PDE"/>
</dbReference>
<dbReference type="CDD" id="cd00077">
    <property type="entry name" value="HDc"/>
    <property type="match status" value="1"/>
</dbReference>
<evidence type="ECO:0000259" key="3">
    <source>
        <dbReference type="PROSITE" id="PS51832"/>
    </source>
</evidence>
<feature type="modified residue" description="4-aspartylphosphate" evidence="1">
    <location>
        <position position="57"/>
    </location>
</feature>
<dbReference type="GO" id="GO:0008081">
    <property type="term" value="F:phosphoric diester hydrolase activity"/>
    <property type="evidence" value="ECO:0007669"/>
    <property type="project" value="UniProtKB-ARBA"/>
</dbReference>
<dbReference type="SMART" id="SM00448">
    <property type="entry name" value="REC"/>
    <property type="match status" value="1"/>
</dbReference>
<reference evidence="4" key="1">
    <citation type="submission" date="2023-01" db="EMBL/GenBank/DDBJ databases">
        <title>Complete genome sequence of Planctobacterium marinum strain Dej080120_11.</title>
        <authorList>
            <person name="Ueki S."/>
            <person name="Maruyama F."/>
        </authorList>
    </citation>
    <scope>NUCLEOTIDE SEQUENCE</scope>
    <source>
        <strain evidence="4">Dej080120_11</strain>
    </source>
</reference>
<dbReference type="SUPFAM" id="SSF109604">
    <property type="entry name" value="HD-domain/PDEase-like"/>
    <property type="match status" value="1"/>
</dbReference>
<dbReference type="Gene3D" id="3.40.50.2300">
    <property type="match status" value="1"/>
</dbReference>
<dbReference type="InterPro" id="IPR001789">
    <property type="entry name" value="Sig_transdc_resp-reg_receiver"/>
</dbReference>
<dbReference type="InterPro" id="IPR011006">
    <property type="entry name" value="CheY-like_superfamily"/>
</dbReference>
<dbReference type="SMART" id="SM00471">
    <property type="entry name" value="HDc"/>
    <property type="match status" value="1"/>
</dbReference>
<dbReference type="CDD" id="cd19920">
    <property type="entry name" value="REC_PA4781-like"/>
    <property type="match status" value="1"/>
</dbReference>
<keyword evidence="1" id="KW-0597">Phosphoprotein</keyword>
<dbReference type="PANTHER" id="PTHR45228:SF5">
    <property type="entry name" value="CYCLIC DI-GMP PHOSPHODIESTERASE VC_1348-RELATED"/>
    <property type="match status" value="1"/>
</dbReference>
<dbReference type="Proteomes" id="UP001333710">
    <property type="component" value="Chromosome"/>
</dbReference>
<dbReference type="Gene3D" id="1.10.3210.10">
    <property type="entry name" value="Hypothetical protein af1432"/>
    <property type="match status" value="1"/>
</dbReference>
<gene>
    <name evidence="4" type="ORF">MACH26_26400</name>
</gene>
<protein>
    <submittedName>
        <fullName evidence="4">Two-component system response regulator</fullName>
    </submittedName>
</protein>
<feature type="domain" description="Response regulatory" evidence="2">
    <location>
        <begin position="9"/>
        <end position="124"/>
    </location>
</feature>
<evidence type="ECO:0000313" key="4">
    <source>
        <dbReference type="EMBL" id="BDX07119.1"/>
    </source>
</evidence>
<organism evidence="4 5">
    <name type="scientific">Planctobacterium marinum</name>
    <dbReference type="NCBI Taxonomy" id="1631968"/>
    <lineage>
        <taxon>Bacteria</taxon>
        <taxon>Pseudomonadati</taxon>
        <taxon>Pseudomonadota</taxon>
        <taxon>Gammaproteobacteria</taxon>
        <taxon>Alteromonadales</taxon>
        <taxon>Alteromonadaceae</taxon>
        <taxon>Planctobacterium</taxon>
    </lineage>
</organism>
<dbReference type="KEGG" id="pmaw:MACH26_26400"/>
<keyword evidence="5" id="KW-1185">Reference proteome</keyword>
<dbReference type="InterPro" id="IPR003607">
    <property type="entry name" value="HD/PDEase_dom"/>
</dbReference>
<dbReference type="Pfam" id="PF00072">
    <property type="entry name" value="Response_reg"/>
    <property type="match status" value="1"/>
</dbReference>
<dbReference type="AlphaFoldDB" id="A0AA48HKX5"/>
<dbReference type="SUPFAM" id="SSF52172">
    <property type="entry name" value="CheY-like"/>
    <property type="match status" value="1"/>
</dbReference>
<name>A0AA48HKX5_9ALTE</name>